<evidence type="ECO:0000313" key="2">
    <source>
        <dbReference type="EMBL" id="CAF3240990.1"/>
    </source>
</evidence>
<evidence type="ECO:0000313" key="5">
    <source>
        <dbReference type="EMBL" id="CAF4626377.1"/>
    </source>
</evidence>
<feature type="compositionally biased region" description="Basic and acidic residues" evidence="1">
    <location>
        <begin position="87"/>
        <end position="103"/>
    </location>
</feature>
<reference evidence="5" key="1">
    <citation type="submission" date="2021-02" db="EMBL/GenBank/DDBJ databases">
        <authorList>
            <person name="Nowell W R."/>
        </authorList>
    </citation>
    <scope>NUCLEOTIDE SEQUENCE</scope>
</reference>
<comment type="caution">
    <text evidence="5">The sequence shown here is derived from an EMBL/GenBank/DDBJ whole genome shotgun (WGS) entry which is preliminary data.</text>
</comment>
<dbReference type="EMBL" id="CAJNYD010003598">
    <property type="protein sequence ID" value="CAF3525898.1"/>
    <property type="molecule type" value="Genomic_DNA"/>
</dbReference>
<dbReference type="OrthoDB" id="10616617at2759"/>
<organism evidence="5 6">
    <name type="scientific">Rotaria socialis</name>
    <dbReference type="NCBI Taxonomy" id="392032"/>
    <lineage>
        <taxon>Eukaryota</taxon>
        <taxon>Metazoa</taxon>
        <taxon>Spiralia</taxon>
        <taxon>Gnathifera</taxon>
        <taxon>Rotifera</taxon>
        <taxon>Eurotatoria</taxon>
        <taxon>Bdelloidea</taxon>
        <taxon>Philodinida</taxon>
        <taxon>Philodinidae</taxon>
        <taxon>Rotaria</taxon>
    </lineage>
</organism>
<evidence type="ECO:0000313" key="6">
    <source>
        <dbReference type="Proteomes" id="UP000663873"/>
    </source>
</evidence>
<gene>
    <name evidence="4" type="ORF">FME351_LOCUS23303</name>
    <name evidence="3" type="ORF">LUA448_LOCUS26702</name>
    <name evidence="2" type="ORF">TIS948_LOCUS14632</name>
    <name evidence="5" type="ORF">UJA718_LOCUS32320</name>
</gene>
<dbReference type="AlphaFoldDB" id="A0A821DU60"/>
<evidence type="ECO:0000313" key="4">
    <source>
        <dbReference type="EMBL" id="CAF3628252.1"/>
    </source>
</evidence>
<sequence length="174" mass="19968">MRPFTIVSGRPNVRPGKISKNNSGMLNNNTVFGNIHDGTSKFNESNVIESLINIDDIIKQKEFSKDLIIIELEIDRCTVIQEDEDAENKNDSEEKKDDDKKKEIKYEKQHSVVNSSITSLSFSATEKFQTITPFENYLINELQLVNKKIIFNRQAIQTTRQTAESHRKTIGSYI</sequence>
<keyword evidence="6" id="KW-1185">Reference proteome</keyword>
<dbReference type="EMBL" id="CAJNXB010002399">
    <property type="protein sequence ID" value="CAF3240990.1"/>
    <property type="molecule type" value="Genomic_DNA"/>
</dbReference>
<dbReference type="Proteomes" id="UP000663825">
    <property type="component" value="Unassembled WGS sequence"/>
</dbReference>
<feature type="region of interest" description="Disordered" evidence="1">
    <location>
        <begin position="82"/>
        <end position="103"/>
    </location>
</feature>
<proteinExistence type="predicted"/>
<dbReference type="Proteomes" id="UP000663873">
    <property type="component" value="Unassembled WGS sequence"/>
</dbReference>
<accession>A0A821DU60</accession>
<evidence type="ECO:0000313" key="3">
    <source>
        <dbReference type="EMBL" id="CAF3525898.1"/>
    </source>
</evidence>
<evidence type="ECO:0000256" key="1">
    <source>
        <dbReference type="SAM" id="MobiDB-lite"/>
    </source>
</evidence>
<name>A0A821DU60_9BILA</name>
<protein>
    <submittedName>
        <fullName evidence="5">Uncharacterized protein</fullName>
    </submittedName>
</protein>
<dbReference type="EMBL" id="CAJOBP010027696">
    <property type="protein sequence ID" value="CAF4626377.1"/>
    <property type="molecule type" value="Genomic_DNA"/>
</dbReference>
<dbReference type="EMBL" id="CAJNYU010003045">
    <property type="protein sequence ID" value="CAF3628252.1"/>
    <property type="molecule type" value="Genomic_DNA"/>
</dbReference>
<dbReference type="Proteomes" id="UP000663833">
    <property type="component" value="Unassembled WGS sequence"/>
</dbReference>
<dbReference type="Proteomes" id="UP000663869">
    <property type="component" value="Unassembled WGS sequence"/>
</dbReference>